<protein>
    <submittedName>
        <fullName evidence="1">SlyX protein</fullName>
    </submittedName>
</protein>
<dbReference type="OrthoDB" id="5771733at2"/>
<accession>A0A2V1GSF9</accession>
<dbReference type="PANTHER" id="PTHR36508">
    <property type="entry name" value="PROTEIN SLYX"/>
    <property type="match status" value="1"/>
</dbReference>
<proteinExistence type="predicted"/>
<organism evidence="1 2">
    <name type="scientific">Pelagibaculum spongiae</name>
    <dbReference type="NCBI Taxonomy" id="2080658"/>
    <lineage>
        <taxon>Bacteria</taxon>
        <taxon>Pseudomonadati</taxon>
        <taxon>Pseudomonadota</taxon>
        <taxon>Gammaproteobacteria</taxon>
        <taxon>Oceanospirillales</taxon>
        <taxon>Pelagibaculum</taxon>
    </lineage>
</organism>
<dbReference type="Pfam" id="PF04102">
    <property type="entry name" value="SlyX"/>
    <property type="match status" value="1"/>
</dbReference>
<name>A0A2V1GSF9_9GAMM</name>
<dbReference type="EMBL" id="QDDL01000005">
    <property type="protein sequence ID" value="PVZ68329.1"/>
    <property type="molecule type" value="Genomic_DNA"/>
</dbReference>
<dbReference type="InterPro" id="IPR007236">
    <property type="entry name" value="SlyX"/>
</dbReference>
<dbReference type="PANTHER" id="PTHR36508:SF1">
    <property type="entry name" value="PROTEIN SLYX"/>
    <property type="match status" value="1"/>
</dbReference>
<keyword evidence="2" id="KW-1185">Reference proteome</keyword>
<gene>
    <name evidence="1" type="ORF">DC094_13675</name>
</gene>
<comment type="caution">
    <text evidence="1">The sequence shown here is derived from an EMBL/GenBank/DDBJ whole genome shotgun (WGS) entry which is preliminary data.</text>
</comment>
<dbReference type="Gene3D" id="1.20.5.300">
    <property type="match status" value="1"/>
</dbReference>
<evidence type="ECO:0000313" key="2">
    <source>
        <dbReference type="Proteomes" id="UP000244906"/>
    </source>
</evidence>
<evidence type="ECO:0000313" key="1">
    <source>
        <dbReference type="EMBL" id="PVZ68329.1"/>
    </source>
</evidence>
<dbReference type="Proteomes" id="UP000244906">
    <property type="component" value="Unassembled WGS sequence"/>
</dbReference>
<reference evidence="1 2" key="1">
    <citation type="submission" date="2018-04" db="EMBL/GenBank/DDBJ databases">
        <title>Thalassorhabdus spongiae gen. nov., sp. nov., isolated from a marine sponge in South-West Iceland.</title>
        <authorList>
            <person name="Knobloch S."/>
            <person name="Daussin A."/>
            <person name="Johannsson R."/>
            <person name="Marteinsson V.T."/>
        </authorList>
    </citation>
    <scope>NUCLEOTIDE SEQUENCE [LARGE SCALE GENOMIC DNA]</scope>
    <source>
        <strain evidence="1 2">Hp12</strain>
    </source>
</reference>
<sequence length="71" mass="8070">MEKNIEDLECRIAFQEATIQELSDQLYLQHKTLEAMDLRIQRLTTQFAEQSEAMASIGADSDAASNIPPHY</sequence>
<dbReference type="AlphaFoldDB" id="A0A2V1GSF9"/>
<dbReference type="RefSeq" id="WP_116687655.1">
    <property type="nucleotide sequence ID" value="NZ_CAWNYD010000005.1"/>
</dbReference>